<dbReference type="InterPro" id="IPR027417">
    <property type="entry name" value="P-loop_NTPase"/>
</dbReference>
<reference evidence="7" key="1">
    <citation type="submission" date="2015-09" db="EMBL/GenBank/DDBJ databases">
        <authorList>
            <person name="Daims H."/>
        </authorList>
    </citation>
    <scope>NUCLEOTIDE SEQUENCE [LARGE SCALE GENOMIC DNA]</scope>
</reference>
<accession>A0A0S4KUU4</accession>
<proteinExistence type="inferred from homology"/>
<dbReference type="Gene3D" id="3.40.50.300">
    <property type="entry name" value="P-loop containing nucleotide triphosphate hydrolases"/>
    <property type="match status" value="1"/>
</dbReference>
<name>A0A0S4KUU4_9BACT</name>
<feature type="domain" description="ABC transporter" evidence="5">
    <location>
        <begin position="22"/>
        <end position="259"/>
    </location>
</feature>
<dbReference type="Proteomes" id="UP000066284">
    <property type="component" value="Chromosome 1"/>
</dbReference>
<dbReference type="InterPro" id="IPR003593">
    <property type="entry name" value="AAA+_ATPase"/>
</dbReference>
<sequence>MLFSQHEKKPHSLPRGPHPPIIRFDHASFGFPGVTALEDITLSIEAGEFVGVIGPNGSGKTTLCRAVLGLLAPIKGQLHIFDCACQELRCHHRAKIGYLPQKGVVDRDFPVTVFETVMMGRYGALGLFHRPGPEDRRIALESLALVAMERYKDTALGHLSGGQQQRVFIARALAQQPKVLLLDEPTTGLDLPMQHNVIELIQHLHETLGLTVLLITHDINMIRSRVDRLVLLKTRLHAAGPPADVLKPNILEPVYGKGLVISDKDLVIVEDYHHSH</sequence>
<keyword evidence="2" id="KW-0813">Transport</keyword>
<protein>
    <submittedName>
        <fullName evidence="6">Manganese transport system, ATPase component</fullName>
    </submittedName>
</protein>
<dbReference type="GO" id="GO:0016887">
    <property type="term" value="F:ATP hydrolysis activity"/>
    <property type="evidence" value="ECO:0007669"/>
    <property type="project" value="InterPro"/>
</dbReference>
<dbReference type="InterPro" id="IPR050153">
    <property type="entry name" value="Metal_Ion_Import_ABC"/>
</dbReference>
<dbReference type="SMART" id="SM00382">
    <property type="entry name" value="AAA"/>
    <property type="match status" value="1"/>
</dbReference>
<dbReference type="EMBL" id="LN885086">
    <property type="protein sequence ID" value="CUQ66164.1"/>
    <property type="molecule type" value="Genomic_DNA"/>
</dbReference>
<gene>
    <name evidence="6" type="primary">mntB</name>
    <name evidence="6" type="ORF">NITINOP_1189</name>
</gene>
<dbReference type="PROSITE" id="PS50893">
    <property type="entry name" value="ABC_TRANSPORTER_2"/>
    <property type="match status" value="1"/>
</dbReference>
<dbReference type="STRING" id="1715989.NITINOP_1189"/>
<evidence type="ECO:0000256" key="4">
    <source>
        <dbReference type="ARBA" id="ARBA00022840"/>
    </source>
</evidence>
<organism evidence="6 7">
    <name type="scientific">Candidatus Nitrospira inopinata</name>
    <dbReference type="NCBI Taxonomy" id="1715989"/>
    <lineage>
        <taxon>Bacteria</taxon>
        <taxon>Pseudomonadati</taxon>
        <taxon>Nitrospirota</taxon>
        <taxon>Nitrospiria</taxon>
        <taxon>Nitrospirales</taxon>
        <taxon>Nitrospiraceae</taxon>
        <taxon>Nitrospira</taxon>
    </lineage>
</organism>
<comment type="similarity">
    <text evidence="1">Belongs to the ABC transporter superfamily.</text>
</comment>
<dbReference type="CDD" id="cd03235">
    <property type="entry name" value="ABC_Metallic_Cations"/>
    <property type="match status" value="1"/>
</dbReference>
<evidence type="ECO:0000256" key="2">
    <source>
        <dbReference type="ARBA" id="ARBA00022448"/>
    </source>
</evidence>
<dbReference type="PANTHER" id="PTHR42734:SF5">
    <property type="entry name" value="IRON TRANSPORT SYSTEM ATP-BINDING PROTEIN HI_0361-RELATED"/>
    <property type="match status" value="1"/>
</dbReference>
<dbReference type="InterPro" id="IPR003439">
    <property type="entry name" value="ABC_transporter-like_ATP-bd"/>
</dbReference>
<keyword evidence="4" id="KW-0067">ATP-binding</keyword>
<dbReference type="PROSITE" id="PS00211">
    <property type="entry name" value="ABC_TRANSPORTER_1"/>
    <property type="match status" value="1"/>
</dbReference>
<evidence type="ECO:0000256" key="1">
    <source>
        <dbReference type="ARBA" id="ARBA00005417"/>
    </source>
</evidence>
<evidence type="ECO:0000259" key="5">
    <source>
        <dbReference type="PROSITE" id="PS50893"/>
    </source>
</evidence>
<dbReference type="InterPro" id="IPR017871">
    <property type="entry name" value="ABC_transporter-like_CS"/>
</dbReference>
<keyword evidence="3" id="KW-0547">Nucleotide-binding</keyword>
<dbReference type="GO" id="GO:0005524">
    <property type="term" value="F:ATP binding"/>
    <property type="evidence" value="ECO:0007669"/>
    <property type="project" value="UniProtKB-KW"/>
</dbReference>
<dbReference type="SUPFAM" id="SSF52540">
    <property type="entry name" value="P-loop containing nucleoside triphosphate hydrolases"/>
    <property type="match status" value="1"/>
</dbReference>
<evidence type="ECO:0000313" key="7">
    <source>
        <dbReference type="Proteomes" id="UP000066284"/>
    </source>
</evidence>
<keyword evidence="7" id="KW-1185">Reference proteome</keyword>
<evidence type="ECO:0000256" key="3">
    <source>
        <dbReference type="ARBA" id="ARBA00022741"/>
    </source>
</evidence>
<dbReference type="Pfam" id="PF00005">
    <property type="entry name" value="ABC_tran"/>
    <property type="match status" value="1"/>
</dbReference>
<dbReference type="PANTHER" id="PTHR42734">
    <property type="entry name" value="METAL TRANSPORT SYSTEM ATP-BINDING PROTEIN TM_0124-RELATED"/>
    <property type="match status" value="1"/>
</dbReference>
<evidence type="ECO:0000313" key="6">
    <source>
        <dbReference type="EMBL" id="CUQ66164.1"/>
    </source>
</evidence>
<dbReference type="KEGG" id="nio:NITINOP_1189"/>
<dbReference type="FunFam" id="3.40.50.300:FF:000134">
    <property type="entry name" value="Iron-enterobactin ABC transporter ATP-binding protein"/>
    <property type="match status" value="1"/>
</dbReference>
<dbReference type="AlphaFoldDB" id="A0A0S4KUU4"/>